<organism evidence="3 4">
    <name type="scientific">Candidatus Lokiarchaeum ossiferum</name>
    <dbReference type="NCBI Taxonomy" id="2951803"/>
    <lineage>
        <taxon>Archaea</taxon>
        <taxon>Promethearchaeati</taxon>
        <taxon>Promethearchaeota</taxon>
        <taxon>Promethearchaeia</taxon>
        <taxon>Promethearchaeales</taxon>
        <taxon>Promethearchaeaceae</taxon>
        <taxon>Candidatus Lokiarchaeum</taxon>
    </lineage>
</organism>
<dbReference type="Pfam" id="PF01458">
    <property type="entry name" value="SUFBD_core"/>
    <property type="match status" value="1"/>
</dbReference>
<dbReference type="InterPro" id="IPR055346">
    <property type="entry name" value="Fe-S_cluster_assembly_SufBD"/>
</dbReference>
<evidence type="ECO:0000259" key="2">
    <source>
        <dbReference type="Pfam" id="PF01458"/>
    </source>
</evidence>
<evidence type="ECO:0000256" key="1">
    <source>
        <dbReference type="ARBA" id="ARBA00043967"/>
    </source>
</evidence>
<feature type="domain" description="SUF system FeS cluster assembly SufBD core" evidence="2">
    <location>
        <begin position="159"/>
        <end position="383"/>
    </location>
</feature>
<protein>
    <recommendedName>
        <fullName evidence="2">SUF system FeS cluster assembly SufBD core domain-containing protein</fullName>
    </recommendedName>
</protein>
<dbReference type="Proteomes" id="UP001208689">
    <property type="component" value="Chromosome"/>
</dbReference>
<reference evidence="3" key="1">
    <citation type="submission" date="2022-09" db="EMBL/GenBank/DDBJ databases">
        <title>Actin cytoskeleton and complex cell architecture in an #Asgard archaeon.</title>
        <authorList>
            <person name="Ponce Toledo R.I."/>
            <person name="Schleper C."/>
            <person name="Rodrigues Oliveira T."/>
            <person name="Wollweber F."/>
            <person name="Xu J."/>
            <person name="Rittmann S."/>
            <person name="Klingl A."/>
            <person name="Pilhofer M."/>
        </authorList>
    </citation>
    <scope>NUCLEOTIDE SEQUENCE</scope>
    <source>
        <strain evidence="3">B-35</strain>
    </source>
</reference>
<dbReference type="EMBL" id="CP104013">
    <property type="protein sequence ID" value="UYP46647.1"/>
    <property type="molecule type" value="Genomic_DNA"/>
</dbReference>
<dbReference type="InterPro" id="IPR000825">
    <property type="entry name" value="SUF_FeS_clus_asmbl_SufBD_core"/>
</dbReference>
<accession>A0ABY6HUV4</accession>
<keyword evidence="4" id="KW-1185">Reference proteome</keyword>
<dbReference type="SUPFAM" id="SSF101960">
    <property type="entry name" value="Stabilizer of iron transporter SufD"/>
    <property type="match status" value="1"/>
</dbReference>
<evidence type="ECO:0000313" key="3">
    <source>
        <dbReference type="EMBL" id="UYP46647.1"/>
    </source>
</evidence>
<name>A0ABY6HUV4_9ARCH</name>
<dbReference type="InterPro" id="IPR037284">
    <property type="entry name" value="SUF_FeS_clus_asmbl_SufBD_sf"/>
</dbReference>
<sequence length="412" mass="45243">MGEDVKQRAQKLLDAVKDDGTINLDDYNLGNGNDTTYSNEKEIPQELRDSMDKVGIDLDQEKDGIYLQSGNSHDLCVSKVEGVELLPIKDAIKKYDGTDGKLDLKDYLWKAVAPDKDKYTAEAAIQEITQGYFIYARKGQKTVFPLQSCLFIDLPGLKQVVHNIIIAEEGSELDIITGCTVHKTAKKALHLGVSEFYVQKDARVSFTMVHNWSDSTNVRPRTGIVLEENAKFSNFYVVMSAVKDLQTNPFIQLKGKNSSYYGQTLIYAKGDSLFDTGATAHLIGEGSKAEIISRVLAVDHSHVIARGKIIGDGPDVTGHIDCSALILSSNSRVDSIPEIQAHNPNVTLTHEASVGKISQEHIEYLMSRGLAEEEAVNLIVSGFLDVDTSPLPPSLAKETEKIIDLVSKSEMG</sequence>
<dbReference type="PANTHER" id="PTHR30508:SF1">
    <property type="entry name" value="UPF0051 PROTEIN ABCI8, CHLOROPLASTIC-RELATED"/>
    <property type="match status" value="1"/>
</dbReference>
<proteinExistence type="inferred from homology"/>
<gene>
    <name evidence="3" type="ORF">NEF87_002932</name>
</gene>
<dbReference type="PANTHER" id="PTHR30508">
    <property type="entry name" value="FES CLUSTER ASSEMBLY PROTEIN SUF"/>
    <property type="match status" value="1"/>
</dbReference>
<comment type="similarity">
    <text evidence="1">Belongs to the iron-sulfur cluster assembly SufBD family.</text>
</comment>
<evidence type="ECO:0000313" key="4">
    <source>
        <dbReference type="Proteomes" id="UP001208689"/>
    </source>
</evidence>